<organism evidence="2 3">
    <name type="scientific">Sordaria brevicollis</name>
    <dbReference type="NCBI Taxonomy" id="83679"/>
    <lineage>
        <taxon>Eukaryota</taxon>
        <taxon>Fungi</taxon>
        <taxon>Dikarya</taxon>
        <taxon>Ascomycota</taxon>
        <taxon>Pezizomycotina</taxon>
        <taxon>Sordariomycetes</taxon>
        <taxon>Sordariomycetidae</taxon>
        <taxon>Sordariales</taxon>
        <taxon>Sordariaceae</taxon>
        <taxon>Sordaria</taxon>
    </lineage>
</organism>
<evidence type="ECO:0000313" key="3">
    <source>
        <dbReference type="Proteomes" id="UP001281003"/>
    </source>
</evidence>
<dbReference type="AlphaFoldDB" id="A0AAE0U2D0"/>
<dbReference type="EMBL" id="JAUTDP010000016">
    <property type="protein sequence ID" value="KAK3388357.1"/>
    <property type="molecule type" value="Genomic_DNA"/>
</dbReference>
<sequence length="333" mass="38106">MAHHRTPSYYDSHDDYASSSSSHRHSTYPPASRHSRPAYTTVRPFVINSRDSPPYRSHKTPSHDLNREVGDYVADRLVPTILRSSDRPVEVFMNFGDAKFSLPDHDHQRVRGGINATANAIVYNAPGCSLMIDGRRCKRYCEHCDGFNRDHRSQDRDQYRGRHRELDFNPNSIHHTRHPRSHSHVRITSYSRNPSPSLLPLEGLFPIATALENAQLRNDRQRVSNTRCLGCLMKTKVYRDGYCVDCDPTSYRSRERRVEPRPVHMVTDQGGRRARVRYIGDDMVGGSGSDHTCVRVERGLSSRGDRDRQEGRGRSGERVRVYDVLTDDRGHGG</sequence>
<dbReference type="Proteomes" id="UP001281003">
    <property type="component" value="Unassembled WGS sequence"/>
</dbReference>
<name>A0AAE0U2D0_SORBR</name>
<comment type="caution">
    <text evidence="2">The sequence shown here is derived from an EMBL/GenBank/DDBJ whole genome shotgun (WGS) entry which is preliminary data.</text>
</comment>
<keyword evidence="3" id="KW-1185">Reference proteome</keyword>
<proteinExistence type="predicted"/>
<reference evidence="2" key="1">
    <citation type="journal article" date="2023" name="Mol. Phylogenet. Evol.">
        <title>Genome-scale phylogeny and comparative genomics of the fungal order Sordariales.</title>
        <authorList>
            <person name="Hensen N."/>
            <person name="Bonometti L."/>
            <person name="Westerberg I."/>
            <person name="Brannstrom I.O."/>
            <person name="Guillou S."/>
            <person name="Cros-Aarteil S."/>
            <person name="Calhoun S."/>
            <person name="Haridas S."/>
            <person name="Kuo A."/>
            <person name="Mondo S."/>
            <person name="Pangilinan J."/>
            <person name="Riley R."/>
            <person name="LaButti K."/>
            <person name="Andreopoulos B."/>
            <person name="Lipzen A."/>
            <person name="Chen C."/>
            <person name="Yan M."/>
            <person name="Daum C."/>
            <person name="Ng V."/>
            <person name="Clum A."/>
            <person name="Steindorff A."/>
            <person name="Ohm R.A."/>
            <person name="Martin F."/>
            <person name="Silar P."/>
            <person name="Natvig D.O."/>
            <person name="Lalanne C."/>
            <person name="Gautier V."/>
            <person name="Ament-Velasquez S.L."/>
            <person name="Kruys A."/>
            <person name="Hutchinson M.I."/>
            <person name="Powell A.J."/>
            <person name="Barry K."/>
            <person name="Miller A.N."/>
            <person name="Grigoriev I.V."/>
            <person name="Debuchy R."/>
            <person name="Gladieux P."/>
            <person name="Hiltunen Thoren M."/>
            <person name="Johannesson H."/>
        </authorList>
    </citation>
    <scope>NUCLEOTIDE SEQUENCE</scope>
    <source>
        <strain evidence="2">FGSC 1904</strain>
    </source>
</reference>
<feature type="region of interest" description="Disordered" evidence="1">
    <location>
        <begin position="168"/>
        <end position="187"/>
    </location>
</feature>
<gene>
    <name evidence="2" type="ORF">B0T20DRAFT_104026</name>
</gene>
<feature type="compositionally biased region" description="Basic residues" evidence="1">
    <location>
        <begin position="174"/>
        <end position="185"/>
    </location>
</feature>
<feature type="region of interest" description="Disordered" evidence="1">
    <location>
        <begin position="45"/>
        <end position="64"/>
    </location>
</feature>
<reference evidence="2" key="2">
    <citation type="submission" date="2023-07" db="EMBL/GenBank/DDBJ databases">
        <authorList>
            <consortium name="Lawrence Berkeley National Laboratory"/>
            <person name="Haridas S."/>
            <person name="Hensen N."/>
            <person name="Bonometti L."/>
            <person name="Westerberg I."/>
            <person name="Brannstrom I.O."/>
            <person name="Guillou S."/>
            <person name="Cros-Aarteil S."/>
            <person name="Calhoun S."/>
            <person name="Kuo A."/>
            <person name="Mondo S."/>
            <person name="Pangilinan J."/>
            <person name="Riley R."/>
            <person name="LaButti K."/>
            <person name="Andreopoulos B."/>
            <person name="Lipzen A."/>
            <person name="Chen C."/>
            <person name="Yanf M."/>
            <person name="Daum C."/>
            <person name="Ng V."/>
            <person name="Clum A."/>
            <person name="Steindorff A."/>
            <person name="Ohm R."/>
            <person name="Martin F."/>
            <person name="Silar P."/>
            <person name="Natvig D."/>
            <person name="Lalanne C."/>
            <person name="Gautier V."/>
            <person name="Ament-velasquez S.L."/>
            <person name="Kruys A."/>
            <person name="Hutchinson M.I."/>
            <person name="Powell A.J."/>
            <person name="Barry K."/>
            <person name="Miller A.N."/>
            <person name="Grigoriev I.V."/>
            <person name="Debuchy R."/>
            <person name="Gladieux P."/>
            <person name="Thoren M.H."/>
            <person name="Johannesson H."/>
        </authorList>
    </citation>
    <scope>NUCLEOTIDE SEQUENCE</scope>
    <source>
        <strain evidence="2">FGSC 1904</strain>
    </source>
</reference>
<feature type="region of interest" description="Disordered" evidence="1">
    <location>
        <begin position="1"/>
        <end position="39"/>
    </location>
</feature>
<accession>A0AAE0U2D0</accession>
<protein>
    <submittedName>
        <fullName evidence="2">Uncharacterized protein</fullName>
    </submittedName>
</protein>
<evidence type="ECO:0000313" key="2">
    <source>
        <dbReference type="EMBL" id="KAK3388357.1"/>
    </source>
</evidence>
<feature type="region of interest" description="Disordered" evidence="1">
    <location>
        <begin position="297"/>
        <end position="318"/>
    </location>
</feature>
<evidence type="ECO:0000256" key="1">
    <source>
        <dbReference type="SAM" id="MobiDB-lite"/>
    </source>
</evidence>